<dbReference type="InterPro" id="IPR039638">
    <property type="entry name" value="MED33A/B"/>
</dbReference>
<dbReference type="GO" id="GO:0016592">
    <property type="term" value="C:mediator complex"/>
    <property type="evidence" value="ECO:0007669"/>
    <property type="project" value="InterPro"/>
</dbReference>
<protein>
    <submittedName>
        <fullName evidence="1">Uncharacterized protein</fullName>
    </submittedName>
</protein>
<reference evidence="1" key="1">
    <citation type="submission" date="2023-07" db="EMBL/GenBank/DDBJ databases">
        <title>draft genome sequence of fig (Ficus carica).</title>
        <authorList>
            <person name="Takahashi T."/>
            <person name="Nishimura K."/>
        </authorList>
    </citation>
    <scope>NUCLEOTIDE SEQUENCE</scope>
</reference>
<dbReference type="PANTHER" id="PTHR33739:SF3">
    <property type="entry name" value="OS07G0681500 PROTEIN"/>
    <property type="match status" value="1"/>
</dbReference>
<dbReference type="AlphaFoldDB" id="A0AA88D1P6"/>
<name>A0AA88D1P6_FICCA</name>
<keyword evidence="2" id="KW-1185">Reference proteome</keyword>
<dbReference type="GO" id="GO:2000762">
    <property type="term" value="P:regulation of phenylpropanoid metabolic process"/>
    <property type="evidence" value="ECO:0007669"/>
    <property type="project" value="InterPro"/>
</dbReference>
<evidence type="ECO:0000313" key="2">
    <source>
        <dbReference type="Proteomes" id="UP001187192"/>
    </source>
</evidence>
<accession>A0AA88D1P6</accession>
<evidence type="ECO:0000313" key="1">
    <source>
        <dbReference type="EMBL" id="GMN40675.1"/>
    </source>
</evidence>
<proteinExistence type="predicted"/>
<gene>
    <name evidence="1" type="ORF">TIFTF001_009893</name>
</gene>
<comment type="caution">
    <text evidence="1">The sequence shown here is derived from an EMBL/GenBank/DDBJ whole genome shotgun (WGS) entry which is preliminary data.</text>
</comment>
<dbReference type="Proteomes" id="UP001187192">
    <property type="component" value="Unassembled WGS sequence"/>
</dbReference>
<dbReference type="EMBL" id="BTGU01000011">
    <property type="protein sequence ID" value="GMN40675.1"/>
    <property type="molecule type" value="Genomic_DNA"/>
</dbReference>
<organism evidence="1 2">
    <name type="scientific">Ficus carica</name>
    <name type="common">Common fig</name>
    <dbReference type="NCBI Taxonomy" id="3494"/>
    <lineage>
        <taxon>Eukaryota</taxon>
        <taxon>Viridiplantae</taxon>
        <taxon>Streptophyta</taxon>
        <taxon>Embryophyta</taxon>
        <taxon>Tracheophyta</taxon>
        <taxon>Spermatophyta</taxon>
        <taxon>Magnoliopsida</taxon>
        <taxon>eudicotyledons</taxon>
        <taxon>Gunneridae</taxon>
        <taxon>Pentapetalae</taxon>
        <taxon>rosids</taxon>
        <taxon>fabids</taxon>
        <taxon>Rosales</taxon>
        <taxon>Moraceae</taxon>
        <taxon>Ficeae</taxon>
        <taxon>Ficus</taxon>
    </lineage>
</organism>
<dbReference type="PANTHER" id="PTHR33739">
    <property type="entry name" value="OS07G0681500 PROTEIN"/>
    <property type="match status" value="1"/>
</dbReference>
<sequence>MEEREWREYERRVVETVKWCEDRKESPLVWAMEVGKLASRVPSPELAQVLVSHLCFLHNRPSLWKFLEQSLSSGILFPLQVLSLLSSRVIPNRRSQPEAYNLYLELLSRYGLSFAPLPPHASVEKFVSSSLHTVTKPRVSVRGLILNEDLNAILSR</sequence>